<protein>
    <submittedName>
        <fullName evidence="1">Uncharacterized protein</fullName>
    </submittedName>
</protein>
<organism evidence="1 2">
    <name type="scientific">Cohnella cellulosilytica</name>
    <dbReference type="NCBI Taxonomy" id="986710"/>
    <lineage>
        <taxon>Bacteria</taxon>
        <taxon>Bacillati</taxon>
        <taxon>Bacillota</taxon>
        <taxon>Bacilli</taxon>
        <taxon>Bacillales</taxon>
        <taxon>Paenibacillaceae</taxon>
        <taxon>Cohnella</taxon>
    </lineage>
</organism>
<evidence type="ECO:0000313" key="2">
    <source>
        <dbReference type="Proteomes" id="UP001596378"/>
    </source>
</evidence>
<sequence length="77" mass="8160">MSGTKEAPSAEDRHAVGAAGFGARMLAECAAKMKQAEAALGCTCLRRDCPRGGSRAIFIKTSSKLACMNWNNSVFYS</sequence>
<gene>
    <name evidence="1" type="ORF">ACFQMJ_20440</name>
</gene>
<reference evidence="2" key="1">
    <citation type="journal article" date="2019" name="Int. J. Syst. Evol. Microbiol.">
        <title>The Global Catalogue of Microorganisms (GCM) 10K type strain sequencing project: providing services to taxonomists for standard genome sequencing and annotation.</title>
        <authorList>
            <consortium name="The Broad Institute Genomics Platform"/>
            <consortium name="The Broad Institute Genome Sequencing Center for Infectious Disease"/>
            <person name="Wu L."/>
            <person name="Ma J."/>
        </authorList>
    </citation>
    <scope>NUCLEOTIDE SEQUENCE [LARGE SCALE GENOMIC DNA]</scope>
    <source>
        <strain evidence="2">KCTC 12907</strain>
    </source>
</reference>
<comment type="caution">
    <text evidence="1">The sequence shown here is derived from an EMBL/GenBank/DDBJ whole genome shotgun (WGS) entry which is preliminary data.</text>
</comment>
<dbReference type="Proteomes" id="UP001596378">
    <property type="component" value="Unassembled WGS sequence"/>
</dbReference>
<keyword evidence="2" id="KW-1185">Reference proteome</keyword>
<dbReference type="RefSeq" id="WP_378107592.1">
    <property type="nucleotide sequence ID" value="NZ_JBHSUP010000026.1"/>
</dbReference>
<dbReference type="EMBL" id="JBHTAI010000013">
    <property type="protein sequence ID" value="MFC7150910.1"/>
    <property type="molecule type" value="Genomic_DNA"/>
</dbReference>
<proteinExistence type="predicted"/>
<accession>A0ABW2FIZ4</accession>
<evidence type="ECO:0000313" key="1">
    <source>
        <dbReference type="EMBL" id="MFC7150910.1"/>
    </source>
</evidence>
<name>A0ABW2FIZ4_9BACL</name>